<dbReference type="InterPro" id="IPR002797">
    <property type="entry name" value="Polysacc_synth"/>
</dbReference>
<accession>X1HPH8</accession>
<dbReference type="PANTHER" id="PTHR30250:SF11">
    <property type="entry name" value="O-ANTIGEN TRANSPORTER-RELATED"/>
    <property type="match status" value="1"/>
</dbReference>
<name>X1HPH8_9ZZZZ</name>
<feature type="transmembrane region" description="Helical" evidence="6">
    <location>
        <begin position="99"/>
        <end position="124"/>
    </location>
</feature>
<dbReference type="EMBL" id="BARU01018376">
    <property type="protein sequence ID" value="GAH55739.1"/>
    <property type="molecule type" value="Genomic_DNA"/>
</dbReference>
<feature type="transmembrane region" description="Helical" evidence="6">
    <location>
        <begin position="136"/>
        <end position="154"/>
    </location>
</feature>
<gene>
    <name evidence="7" type="ORF">S03H2_30374</name>
</gene>
<feature type="transmembrane region" description="Helical" evidence="6">
    <location>
        <begin position="198"/>
        <end position="216"/>
    </location>
</feature>
<proteinExistence type="predicted"/>
<dbReference type="Pfam" id="PF01943">
    <property type="entry name" value="Polysacc_synt"/>
    <property type="match status" value="1"/>
</dbReference>
<dbReference type="InterPro" id="IPR050833">
    <property type="entry name" value="Poly_Biosynth_Transport"/>
</dbReference>
<evidence type="ECO:0000256" key="1">
    <source>
        <dbReference type="ARBA" id="ARBA00004651"/>
    </source>
</evidence>
<keyword evidence="5 6" id="KW-0472">Membrane</keyword>
<protein>
    <recommendedName>
        <fullName evidence="8">Polysaccharide biosynthesis protein C-terminal domain-containing protein</fullName>
    </recommendedName>
</protein>
<feature type="transmembrane region" description="Helical" evidence="6">
    <location>
        <begin position="175"/>
        <end position="192"/>
    </location>
</feature>
<evidence type="ECO:0000256" key="2">
    <source>
        <dbReference type="ARBA" id="ARBA00022475"/>
    </source>
</evidence>
<comment type="subcellular location">
    <subcellularLocation>
        <location evidence="1">Cell membrane</location>
        <topology evidence="1">Multi-pass membrane protein</topology>
    </subcellularLocation>
</comment>
<evidence type="ECO:0000256" key="4">
    <source>
        <dbReference type="ARBA" id="ARBA00022989"/>
    </source>
</evidence>
<dbReference type="GO" id="GO:0005886">
    <property type="term" value="C:plasma membrane"/>
    <property type="evidence" value="ECO:0007669"/>
    <property type="project" value="UniProtKB-SubCell"/>
</dbReference>
<reference evidence="7" key="1">
    <citation type="journal article" date="2014" name="Front. Microbiol.">
        <title>High frequency of phylogenetically diverse reductive dehalogenase-homologous genes in deep subseafloor sedimentary metagenomes.</title>
        <authorList>
            <person name="Kawai M."/>
            <person name="Futagami T."/>
            <person name="Toyoda A."/>
            <person name="Takaki Y."/>
            <person name="Nishi S."/>
            <person name="Hori S."/>
            <person name="Arai W."/>
            <person name="Tsubouchi T."/>
            <person name="Morono Y."/>
            <person name="Uchiyama I."/>
            <person name="Ito T."/>
            <person name="Fujiyama A."/>
            <person name="Inagaki F."/>
            <person name="Takami H."/>
        </authorList>
    </citation>
    <scope>NUCLEOTIDE SEQUENCE</scope>
    <source>
        <strain evidence="7">Expedition CK06-06</strain>
    </source>
</reference>
<evidence type="ECO:0000256" key="6">
    <source>
        <dbReference type="SAM" id="Phobius"/>
    </source>
</evidence>
<keyword evidence="2" id="KW-1003">Cell membrane</keyword>
<dbReference type="PANTHER" id="PTHR30250">
    <property type="entry name" value="PST FAMILY PREDICTED COLANIC ACID TRANSPORTER"/>
    <property type="match status" value="1"/>
</dbReference>
<evidence type="ECO:0000313" key="7">
    <source>
        <dbReference type="EMBL" id="GAH55739.1"/>
    </source>
</evidence>
<keyword evidence="3 6" id="KW-0812">Transmembrane</keyword>
<feature type="non-terminal residue" evidence="7">
    <location>
        <position position="293"/>
    </location>
</feature>
<evidence type="ECO:0000256" key="3">
    <source>
        <dbReference type="ARBA" id="ARBA00022692"/>
    </source>
</evidence>
<keyword evidence="4 6" id="KW-1133">Transmembrane helix</keyword>
<evidence type="ECO:0000256" key="5">
    <source>
        <dbReference type="ARBA" id="ARBA00023136"/>
    </source>
</evidence>
<evidence type="ECO:0008006" key="8">
    <source>
        <dbReference type="Google" id="ProtNLM"/>
    </source>
</evidence>
<organism evidence="7">
    <name type="scientific">marine sediment metagenome</name>
    <dbReference type="NCBI Taxonomy" id="412755"/>
    <lineage>
        <taxon>unclassified sequences</taxon>
        <taxon>metagenomes</taxon>
        <taxon>ecological metagenomes</taxon>
    </lineage>
</organism>
<feature type="transmembrane region" description="Helical" evidence="6">
    <location>
        <begin position="60"/>
        <end position="87"/>
    </location>
</feature>
<dbReference type="AlphaFoldDB" id="X1HPH8"/>
<feature type="transmembrane region" description="Helical" evidence="6">
    <location>
        <begin position="29"/>
        <end position="48"/>
    </location>
</feature>
<feature type="non-terminal residue" evidence="7">
    <location>
        <position position="1"/>
    </location>
</feature>
<sequence>NKNLMRSRINGIIQDSLYLAKTKTAKQTFILFGSEMSVTGIGIVSAILNTRILGPKGYGILAFFGTITGFTILFFRFGLFSSIGLLLAQEKDKKKERELIGISILIGLLVGVSYSLFIFISSFFVDGIFKTNINHILRVFSPILLLLPFQMLIPQIGRGTNKIKHLAWFNTIPKSLYVIGVISILLLGLTQIKVSTLILLNLITVIAGVIIISYAFKPLFFNLKKNLKKIWQKNKEYGIHLYWGQIADQSTYNLDGILISYFVNTTQLGFYSLAGAITKPMAMLSRSVSTSLF</sequence>
<comment type="caution">
    <text evidence="7">The sequence shown here is derived from an EMBL/GenBank/DDBJ whole genome shotgun (WGS) entry which is preliminary data.</text>
</comment>